<dbReference type="OrthoDB" id="9812389at2"/>
<reference evidence="4" key="1">
    <citation type="submission" date="2011-01" db="EMBL/GenBank/DDBJ databases">
        <title>Complete sequence of chromosome of Acidobacterium sp. MP5ACTX9.</title>
        <authorList>
            <consortium name="US DOE Joint Genome Institute"/>
            <person name="Lucas S."/>
            <person name="Copeland A."/>
            <person name="Lapidus A."/>
            <person name="Cheng J.-F."/>
            <person name="Goodwin L."/>
            <person name="Pitluck S."/>
            <person name="Teshima H."/>
            <person name="Detter J.C."/>
            <person name="Han C."/>
            <person name="Tapia R."/>
            <person name="Land M."/>
            <person name="Hauser L."/>
            <person name="Kyrpides N."/>
            <person name="Ivanova N."/>
            <person name="Ovchinnikova G."/>
            <person name="Pagani I."/>
            <person name="Rawat S.R."/>
            <person name="Mannisto M."/>
            <person name="Haggblom M.M."/>
            <person name="Woyke T."/>
        </authorList>
    </citation>
    <scope>NUCLEOTIDE SEQUENCE [LARGE SCALE GENOMIC DNA]</scope>
    <source>
        <strain evidence="4">MP5ACTX9</strain>
    </source>
</reference>
<dbReference type="PaxDb" id="1198114-AciX9_2014"/>
<organism evidence="4">
    <name type="scientific">Granulicella tundricola (strain ATCC BAA-1859 / DSM 23138 / MP5ACTX9)</name>
    <dbReference type="NCBI Taxonomy" id="1198114"/>
    <lineage>
        <taxon>Bacteria</taxon>
        <taxon>Pseudomonadati</taxon>
        <taxon>Acidobacteriota</taxon>
        <taxon>Terriglobia</taxon>
        <taxon>Terriglobales</taxon>
        <taxon>Acidobacteriaceae</taxon>
        <taxon>Granulicella</taxon>
    </lineage>
</organism>
<proteinExistence type="predicted"/>
<dbReference type="STRING" id="1198114.AciX9_2014"/>
<name>E8X1A5_GRATM</name>
<accession>E8X1A5</accession>
<dbReference type="eggNOG" id="COG1837">
    <property type="taxonomic scope" value="Bacteria"/>
</dbReference>
<keyword evidence="4" id="KW-1185">Reference proteome</keyword>
<dbReference type="AlphaFoldDB" id="E8X1A5"/>
<keyword evidence="2" id="KW-0694">RNA-binding</keyword>
<keyword evidence="1" id="KW-0963">Cytoplasm</keyword>
<dbReference type="GO" id="GO:0003723">
    <property type="term" value="F:RNA binding"/>
    <property type="evidence" value="ECO:0007669"/>
    <property type="project" value="UniProtKB-KW"/>
</dbReference>
<dbReference type="Pfam" id="PF13083">
    <property type="entry name" value="KH_KhpA-B"/>
    <property type="match status" value="1"/>
</dbReference>
<dbReference type="SUPFAM" id="SSF54814">
    <property type="entry name" value="Prokaryotic type KH domain (KH-domain type II)"/>
    <property type="match status" value="1"/>
</dbReference>
<dbReference type="EMBL" id="CP002480">
    <property type="protein sequence ID" value="ADW69059.1"/>
    <property type="molecule type" value="Genomic_DNA"/>
</dbReference>
<dbReference type="PANTHER" id="PTHR34654:SF1">
    <property type="entry name" value="RNA-BINDING PROTEIN KHPA"/>
    <property type="match status" value="1"/>
</dbReference>
<evidence type="ECO:0000313" key="4">
    <source>
        <dbReference type="Proteomes" id="UP000000343"/>
    </source>
</evidence>
<sequence length="82" mass="9055">MPLSMSELHEVLTEIVRALVKHPNQVVIKVETLPRIMFVISVADEDLDMVIGKQGRTAHSLRMFTLAAGHQMGSTVSLTITN</sequence>
<evidence type="ECO:0000313" key="3">
    <source>
        <dbReference type="EMBL" id="ADW69059.1"/>
    </source>
</evidence>
<dbReference type="HOGENOM" id="CLU_132074_1_1_0"/>
<gene>
    <name evidence="3" type="ordered locus">AciX9_2014</name>
</gene>
<protein>
    <submittedName>
        <fullName evidence="3">Uncharacterized protein</fullName>
    </submittedName>
</protein>
<dbReference type="KEGG" id="acm:AciX9_2014"/>
<dbReference type="InterPro" id="IPR009019">
    <property type="entry name" value="KH_sf_prok-type"/>
</dbReference>
<dbReference type="PANTHER" id="PTHR34654">
    <property type="entry name" value="UPF0109 PROTEIN SCO5592"/>
    <property type="match status" value="1"/>
</dbReference>
<dbReference type="InterPro" id="IPR020627">
    <property type="entry name" value="KhpA"/>
</dbReference>
<dbReference type="Proteomes" id="UP000000343">
    <property type="component" value="Chromosome"/>
</dbReference>
<evidence type="ECO:0000256" key="2">
    <source>
        <dbReference type="ARBA" id="ARBA00022884"/>
    </source>
</evidence>
<dbReference type="RefSeq" id="WP_013580377.1">
    <property type="nucleotide sequence ID" value="NC_015064.1"/>
</dbReference>
<evidence type="ECO:0000256" key="1">
    <source>
        <dbReference type="ARBA" id="ARBA00022490"/>
    </source>
</evidence>